<name>A0A848KF93_9NOCA</name>
<dbReference type="SUPFAM" id="SSF54427">
    <property type="entry name" value="NTF2-like"/>
    <property type="match status" value="1"/>
</dbReference>
<dbReference type="InterPro" id="IPR032710">
    <property type="entry name" value="NTF2-like_dom_sf"/>
</dbReference>
<comment type="caution">
    <text evidence="1">The sequence shown here is derived from an EMBL/GenBank/DDBJ whole genome shotgun (WGS) entry which is preliminary data.</text>
</comment>
<accession>A0A848KF93</accession>
<evidence type="ECO:0000313" key="1">
    <source>
        <dbReference type="EMBL" id="NMN94860.1"/>
    </source>
</evidence>
<dbReference type="AlphaFoldDB" id="A0A848KF93"/>
<dbReference type="EMBL" id="VCQU01000002">
    <property type="protein sequence ID" value="NMN94860.1"/>
    <property type="molecule type" value="Genomic_DNA"/>
</dbReference>
<evidence type="ECO:0008006" key="3">
    <source>
        <dbReference type="Google" id="ProtNLM"/>
    </source>
</evidence>
<reference evidence="1 2" key="1">
    <citation type="submission" date="2019-05" db="EMBL/GenBank/DDBJ databases">
        <authorList>
            <person name="Lee S.D."/>
        </authorList>
    </citation>
    <scope>NUCLEOTIDE SEQUENCE [LARGE SCALE GENOMIC DNA]</scope>
    <source>
        <strain evidence="1 2">YC2-7</strain>
    </source>
</reference>
<dbReference type="Proteomes" id="UP000535543">
    <property type="component" value="Unassembled WGS sequence"/>
</dbReference>
<dbReference type="Gene3D" id="3.10.450.50">
    <property type="match status" value="1"/>
</dbReference>
<gene>
    <name evidence="1" type="ORF">FGL95_07405</name>
</gene>
<evidence type="ECO:0000313" key="2">
    <source>
        <dbReference type="Proteomes" id="UP000535543"/>
    </source>
</evidence>
<organism evidence="1 2">
    <name type="scientific">Antrihabitans stalactiti</name>
    <dbReference type="NCBI Taxonomy" id="2584121"/>
    <lineage>
        <taxon>Bacteria</taxon>
        <taxon>Bacillati</taxon>
        <taxon>Actinomycetota</taxon>
        <taxon>Actinomycetes</taxon>
        <taxon>Mycobacteriales</taxon>
        <taxon>Nocardiaceae</taxon>
        <taxon>Antrihabitans</taxon>
    </lineage>
</organism>
<proteinExistence type="predicted"/>
<sequence>MTSRIARWQLAALIGLVAAVLVAIGIVVLHPSRDDLPGSGSRSTSTANPFDAARRAAVQKVLDEWAAALRNDDADALPALFDERASAGFLDREVRRAHNLIGVPLADWAFEISAEPEVPVTPEVFDSLQASDVWAPAVYLRYAVAGPDAVSTRKPVSLTVARRGDTWKLVSDDAVGGRQTWRGPWDFGPLVAEKVPNGNGRESVVLGHPEQQSTIDSLAAELATAVSAVTELWGPDWAGAALVIAASDQEEFTELVGTEHSGTEIAAVSISDAVAKGTSVVSGQRIVFSPEAADRLTEVTLRTVLRHELTHVAARAATVDGSPLWMLEGFADYSGYRNSDLSFHQIAPTLTAQLQAGGPPTELPTDADFSSPDSARLAYEEGWSICSYVATRYGEQKLVALYRRIAQGPLDAAGLDRALREVLGIGTDQFVKGWGETLIGHMP</sequence>
<protein>
    <recommendedName>
        <fullName evidence="3">Peptidase MA superfamily protein</fullName>
    </recommendedName>
</protein>
<keyword evidence="2" id="KW-1185">Reference proteome</keyword>
<reference evidence="1 2" key="2">
    <citation type="submission" date="2020-06" db="EMBL/GenBank/DDBJ databases">
        <title>Antribacter stalactiti gen. nov., sp. nov., a new member of the family Nacardiaceae isolated from a cave.</title>
        <authorList>
            <person name="Kim I.S."/>
        </authorList>
    </citation>
    <scope>NUCLEOTIDE SEQUENCE [LARGE SCALE GENOMIC DNA]</scope>
    <source>
        <strain evidence="1 2">YC2-7</strain>
    </source>
</reference>